<comment type="caution">
    <text evidence="3">The sequence shown here is derived from an EMBL/GenBank/DDBJ whole genome shotgun (WGS) entry which is preliminary data.</text>
</comment>
<feature type="domain" description="PASTA" evidence="2">
    <location>
        <begin position="183"/>
        <end position="250"/>
    </location>
</feature>
<dbReference type="PROSITE" id="PS51178">
    <property type="entry name" value="PASTA"/>
    <property type="match status" value="3"/>
</dbReference>
<dbReference type="CDD" id="cd06577">
    <property type="entry name" value="PASTA_pknB"/>
    <property type="match status" value="3"/>
</dbReference>
<dbReference type="SMART" id="SM00740">
    <property type="entry name" value="PASTA"/>
    <property type="match status" value="3"/>
</dbReference>
<dbReference type="RefSeq" id="WP_119479130.1">
    <property type="nucleotide sequence ID" value="NZ_QXML01000010.1"/>
</dbReference>
<dbReference type="OrthoDB" id="9803895at2"/>
<evidence type="ECO:0000256" key="1">
    <source>
        <dbReference type="SAM" id="Phobius"/>
    </source>
</evidence>
<dbReference type="Gene3D" id="3.30.10.20">
    <property type="match status" value="3"/>
</dbReference>
<protein>
    <submittedName>
        <fullName evidence="3">PASTA domain-containing protein</fullName>
    </submittedName>
</protein>
<feature type="domain" description="PASTA" evidence="2">
    <location>
        <begin position="110"/>
        <end position="180"/>
    </location>
</feature>
<sequence length="251" mass="27504">MNSLNYPLKKILINLLIIIGISIFLGFLFLKVYLPLYTNHGETVSVPDLSGYEYEEAVDILDQAGLQYEVSVDSGFSMELPALAILKQIPEANSQVKSGRRIYLTINARNAPLIKMPNLVNMPLKNVQEILANLGLERGDIIFVPDIGFNVVLEQRYRGVSVREGFEIPKGARIDLVVGDGMGNQLLLVPDLKGMDEVDAEFLILGSGLRVGNKNYSTTDSVAPGKVFLQSPPAGTEIKTGEAVDIWVAKN</sequence>
<dbReference type="AlphaFoldDB" id="A0A418PNE1"/>
<evidence type="ECO:0000313" key="4">
    <source>
        <dbReference type="Proteomes" id="UP000283522"/>
    </source>
</evidence>
<proteinExistence type="predicted"/>
<keyword evidence="1" id="KW-0472">Membrane</keyword>
<dbReference type="EMBL" id="QXML01000010">
    <property type="protein sequence ID" value="RIW13177.1"/>
    <property type="molecule type" value="Genomic_DNA"/>
</dbReference>
<dbReference type="Proteomes" id="UP000283522">
    <property type="component" value="Unassembled WGS sequence"/>
</dbReference>
<keyword evidence="1" id="KW-1133">Transmembrane helix</keyword>
<dbReference type="SUPFAM" id="SSF54184">
    <property type="entry name" value="Penicillin-binding protein 2x (pbp-2x), c-terminal domain"/>
    <property type="match status" value="1"/>
</dbReference>
<keyword evidence="4" id="KW-1185">Reference proteome</keyword>
<dbReference type="InterPro" id="IPR005543">
    <property type="entry name" value="PASTA_dom"/>
</dbReference>
<feature type="transmembrane region" description="Helical" evidence="1">
    <location>
        <begin position="12"/>
        <end position="34"/>
    </location>
</feature>
<gene>
    <name evidence="3" type="ORF">D0X99_17380</name>
</gene>
<reference evidence="3 4" key="1">
    <citation type="submission" date="2018-09" db="EMBL/GenBank/DDBJ databases">
        <authorList>
            <person name="Wang X."/>
            <person name="Du Z."/>
        </authorList>
    </citation>
    <scope>NUCLEOTIDE SEQUENCE [LARGE SCALE GENOMIC DNA]</scope>
    <source>
        <strain evidence="3 4">N3</strain>
    </source>
</reference>
<dbReference type="Pfam" id="PF03793">
    <property type="entry name" value="PASTA"/>
    <property type="match status" value="2"/>
</dbReference>
<organism evidence="3 4">
    <name type="scientific">Algoriphagus lacus</name>
    <dbReference type="NCBI Taxonomy" id="2056311"/>
    <lineage>
        <taxon>Bacteria</taxon>
        <taxon>Pseudomonadati</taxon>
        <taxon>Bacteroidota</taxon>
        <taxon>Cytophagia</taxon>
        <taxon>Cytophagales</taxon>
        <taxon>Cyclobacteriaceae</taxon>
        <taxon>Algoriphagus</taxon>
    </lineage>
</organism>
<feature type="domain" description="PASTA" evidence="2">
    <location>
        <begin position="41"/>
        <end position="108"/>
    </location>
</feature>
<evidence type="ECO:0000313" key="3">
    <source>
        <dbReference type="EMBL" id="RIW13177.1"/>
    </source>
</evidence>
<name>A0A418PNE1_9BACT</name>
<evidence type="ECO:0000259" key="2">
    <source>
        <dbReference type="PROSITE" id="PS51178"/>
    </source>
</evidence>
<keyword evidence="1" id="KW-0812">Transmembrane</keyword>
<accession>A0A418PNE1</accession>